<dbReference type="RefSeq" id="WP_178931371.1">
    <property type="nucleotide sequence ID" value="NZ_JACBAZ010000001.1"/>
</dbReference>
<accession>A0A851GAS6</accession>
<reference evidence="2 3" key="1">
    <citation type="submission" date="2020-07" db="EMBL/GenBank/DDBJ databases">
        <title>Roseicoccus Jingziensis gen. nov., sp. nov., isolated from coastal seawater.</title>
        <authorList>
            <person name="Feng X."/>
        </authorList>
    </citation>
    <scope>NUCLEOTIDE SEQUENCE [LARGE SCALE GENOMIC DNA]</scope>
    <source>
        <strain evidence="2 3">N1E253</strain>
    </source>
</reference>
<evidence type="ECO:0000313" key="2">
    <source>
        <dbReference type="EMBL" id="NWK54868.1"/>
    </source>
</evidence>
<feature type="signal peptide" evidence="1">
    <location>
        <begin position="1"/>
        <end position="22"/>
    </location>
</feature>
<dbReference type="EMBL" id="JACBAZ010000001">
    <property type="protein sequence ID" value="NWK54868.1"/>
    <property type="molecule type" value="Genomic_DNA"/>
</dbReference>
<evidence type="ECO:0000313" key="3">
    <source>
        <dbReference type="Proteomes" id="UP000557872"/>
    </source>
</evidence>
<name>A0A851GAS6_9BACT</name>
<protein>
    <submittedName>
        <fullName evidence="2">Uncharacterized protein</fullName>
    </submittedName>
</protein>
<organism evidence="2 3">
    <name type="scientific">Oceaniferula marina</name>
    <dbReference type="NCBI Taxonomy" id="2748318"/>
    <lineage>
        <taxon>Bacteria</taxon>
        <taxon>Pseudomonadati</taxon>
        <taxon>Verrucomicrobiota</taxon>
        <taxon>Verrucomicrobiia</taxon>
        <taxon>Verrucomicrobiales</taxon>
        <taxon>Verrucomicrobiaceae</taxon>
        <taxon>Oceaniferula</taxon>
    </lineage>
</organism>
<dbReference type="AlphaFoldDB" id="A0A851GAS6"/>
<dbReference type="Proteomes" id="UP000557872">
    <property type="component" value="Unassembled WGS sequence"/>
</dbReference>
<evidence type="ECO:0000256" key="1">
    <source>
        <dbReference type="SAM" id="SignalP"/>
    </source>
</evidence>
<comment type="caution">
    <text evidence="2">The sequence shown here is derived from an EMBL/GenBank/DDBJ whole genome shotgun (WGS) entry which is preliminary data.</text>
</comment>
<proteinExistence type="predicted"/>
<sequence length="159" mass="17294">MVKLTFFSVLMVIASGAGALWAQDTPPNLPAGFRLIGHYQLKSKIKVENGEAMPVVISPLKYRVYSDGIDVRVYCRTAGEESYTSYQIYRSDGIGVAKPSGELQVIAGVQGICKKGEMMRQISVTRTSLTMVKMPPRSHRVLVTRAISVGSTGAIPKTD</sequence>
<keyword evidence="3" id="KW-1185">Reference proteome</keyword>
<feature type="chain" id="PRO_5032703986" evidence="1">
    <location>
        <begin position="23"/>
        <end position="159"/>
    </location>
</feature>
<keyword evidence="1" id="KW-0732">Signal</keyword>
<gene>
    <name evidence="2" type="ORF">HW115_04560</name>
</gene>